<accession>A0A5D2EIB8</accession>
<gene>
    <name evidence="1" type="ORF">ES288_A11G069400v1</name>
</gene>
<sequence length="33" mass="3922">MNIYYGALFDVTGLVGNRVWTWMRKSMQNIRSI</sequence>
<evidence type="ECO:0000313" key="1">
    <source>
        <dbReference type="EMBL" id="TYG92912.1"/>
    </source>
</evidence>
<reference evidence="1 2" key="1">
    <citation type="submission" date="2019-06" db="EMBL/GenBank/DDBJ databases">
        <title>WGS assembly of Gossypium darwinii.</title>
        <authorList>
            <person name="Chen Z.J."/>
            <person name="Sreedasyam A."/>
            <person name="Ando A."/>
            <person name="Song Q."/>
            <person name="De L."/>
            <person name="Hulse-Kemp A."/>
            <person name="Ding M."/>
            <person name="Ye W."/>
            <person name="Kirkbride R."/>
            <person name="Jenkins J."/>
            <person name="Plott C."/>
            <person name="Lovell J."/>
            <person name="Lin Y.-M."/>
            <person name="Vaughn R."/>
            <person name="Liu B."/>
            <person name="Li W."/>
            <person name="Simpson S."/>
            <person name="Scheffler B."/>
            <person name="Saski C."/>
            <person name="Grover C."/>
            <person name="Hu G."/>
            <person name="Conover J."/>
            <person name="Carlson J."/>
            <person name="Shu S."/>
            <person name="Boston L."/>
            <person name="Williams M."/>
            <person name="Peterson D."/>
            <person name="Mcgee K."/>
            <person name="Jones D."/>
            <person name="Wendel J."/>
            <person name="Stelly D."/>
            <person name="Grimwood J."/>
            <person name="Schmutz J."/>
        </authorList>
    </citation>
    <scope>NUCLEOTIDE SEQUENCE [LARGE SCALE GENOMIC DNA]</scope>
    <source>
        <strain evidence="1">1808015.09</strain>
    </source>
</reference>
<dbReference type="EMBL" id="CM017698">
    <property type="protein sequence ID" value="TYG92912.1"/>
    <property type="molecule type" value="Genomic_DNA"/>
</dbReference>
<protein>
    <submittedName>
        <fullName evidence="1">Uncharacterized protein</fullName>
    </submittedName>
</protein>
<name>A0A5D2EIB8_GOSDA</name>
<dbReference type="AlphaFoldDB" id="A0A5D2EIB8"/>
<dbReference type="Proteomes" id="UP000323506">
    <property type="component" value="Chromosome A11"/>
</dbReference>
<organism evidence="1 2">
    <name type="scientific">Gossypium darwinii</name>
    <name type="common">Darwin's cotton</name>
    <name type="synonym">Gossypium barbadense var. darwinii</name>
    <dbReference type="NCBI Taxonomy" id="34276"/>
    <lineage>
        <taxon>Eukaryota</taxon>
        <taxon>Viridiplantae</taxon>
        <taxon>Streptophyta</taxon>
        <taxon>Embryophyta</taxon>
        <taxon>Tracheophyta</taxon>
        <taxon>Spermatophyta</taxon>
        <taxon>Magnoliopsida</taxon>
        <taxon>eudicotyledons</taxon>
        <taxon>Gunneridae</taxon>
        <taxon>Pentapetalae</taxon>
        <taxon>rosids</taxon>
        <taxon>malvids</taxon>
        <taxon>Malvales</taxon>
        <taxon>Malvaceae</taxon>
        <taxon>Malvoideae</taxon>
        <taxon>Gossypium</taxon>
    </lineage>
</organism>
<proteinExistence type="predicted"/>
<keyword evidence="2" id="KW-1185">Reference proteome</keyword>
<evidence type="ECO:0000313" key="2">
    <source>
        <dbReference type="Proteomes" id="UP000323506"/>
    </source>
</evidence>